<evidence type="ECO:0000313" key="2">
    <source>
        <dbReference type="EMBL" id="RST95906.1"/>
    </source>
</evidence>
<dbReference type="Gene3D" id="1.25.40.10">
    <property type="entry name" value="Tetratricopeptide repeat domain"/>
    <property type="match status" value="1"/>
</dbReference>
<dbReference type="EMBL" id="NGJT01000002">
    <property type="protein sequence ID" value="RST95906.1"/>
    <property type="molecule type" value="Genomic_DNA"/>
</dbReference>
<dbReference type="AlphaFoldDB" id="A0A429ZQE5"/>
<gene>
    <name evidence="2" type="ORF">CBF36_01690</name>
</gene>
<feature type="repeat" description="TPR" evidence="1">
    <location>
        <begin position="11"/>
        <end position="44"/>
    </location>
</feature>
<organism evidence="2 3">
    <name type="scientific">Vagococcus bubulae</name>
    <dbReference type="NCBI Taxonomy" id="1977868"/>
    <lineage>
        <taxon>Bacteria</taxon>
        <taxon>Bacillati</taxon>
        <taxon>Bacillota</taxon>
        <taxon>Bacilli</taxon>
        <taxon>Lactobacillales</taxon>
        <taxon>Enterococcaceae</taxon>
        <taxon>Vagococcus</taxon>
    </lineage>
</organism>
<dbReference type="Proteomes" id="UP000288490">
    <property type="component" value="Unassembled WGS sequence"/>
</dbReference>
<name>A0A429ZQE5_9ENTE</name>
<protein>
    <submittedName>
        <fullName evidence="2">Uncharacterized protein</fullName>
    </submittedName>
</protein>
<evidence type="ECO:0000256" key="1">
    <source>
        <dbReference type="PROSITE-ProRule" id="PRU00339"/>
    </source>
</evidence>
<dbReference type="InterPro" id="IPR019734">
    <property type="entry name" value="TPR_rpt"/>
</dbReference>
<keyword evidence="3" id="KW-1185">Reference proteome</keyword>
<keyword evidence="1" id="KW-0802">TPR repeat</keyword>
<reference evidence="2 3" key="1">
    <citation type="submission" date="2017-05" db="EMBL/GenBank/DDBJ databases">
        <title>Vagococcus spp. assemblies.</title>
        <authorList>
            <person name="Gulvik C.A."/>
        </authorList>
    </citation>
    <scope>NUCLEOTIDE SEQUENCE [LARGE SCALE GENOMIC DNA]</scope>
    <source>
        <strain evidence="2 3">SS1994</strain>
    </source>
</reference>
<dbReference type="PROSITE" id="PS50005">
    <property type="entry name" value="TPR"/>
    <property type="match status" value="1"/>
</dbReference>
<sequence length="312" mass="37198">MGEMIEFPVNEERIFYLGKQSYEQGDYLRALEYFNECYEANPSLEINQFLVKTLMEIGQLEEAIRHLKEYEIDYKTQVNLQPLYFEVLLKEKQFLVLEKWLNQLDDSQELKKEFKEKLNKTQDYWTLVDAKEYEERLVEIKTMKEGTLITQKELLKKANYLTKIDFFKLSSEIFLVSEDISPLIRSQIIDELVQLRFGEIVSIRDVFGQYHQTNFSELNRLRPSVSNHPLYKELLDYLENNDPSQGMIILTIVQTHLGMMYPHINAIVTDTEMWFKAYLNYFGFEMNEEIEVLEICQNIQVLDNTMMNTMTK</sequence>
<evidence type="ECO:0000313" key="3">
    <source>
        <dbReference type="Proteomes" id="UP000288490"/>
    </source>
</evidence>
<comment type="caution">
    <text evidence="2">The sequence shown here is derived from an EMBL/GenBank/DDBJ whole genome shotgun (WGS) entry which is preliminary data.</text>
</comment>
<proteinExistence type="predicted"/>
<dbReference type="InterPro" id="IPR011990">
    <property type="entry name" value="TPR-like_helical_dom_sf"/>
</dbReference>
<dbReference type="RefSeq" id="WP_125956055.1">
    <property type="nucleotide sequence ID" value="NZ_JAQEJV010000002.1"/>
</dbReference>
<dbReference type="OrthoDB" id="1655898at2"/>
<accession>A0A429ZQE5</accession>
<dbReference type="SUPFAM" id="SSF48452">
    <property type="entry name" value="TPR-like"/>
    <property type="match status" value="1"/>
</dbReference>